<sequence length="50" mass="5744">MDNINIRKSLDAIVAAGFSVAFHADRHPLFIQKRRILETCMEYGVEPVRN</sequence>
<gene>
    <name evidence="1" type="ORF">AWB78_06484</name>
</gene>
<comment type="caution">
    <text evidence="1">The sequence shown here is derived from an EMBL/GenBank/DDBJ whole genome shotgun (WGS) entry which is preliminary data.</text>
</comment>
<name>A0A158E807_9BURK</name>
<protein>
    <submittedName>
        <fullName evidence="1">Uncharacterized protein</fullName>
    </submittedName>
</protein>
<organism evidence="1 2">
    <name type="scientific">Caballeronia calidae</name>
    <dbReference type="NCBI Taxonomy" id="1777139"/>
    <lineage>
        <taxon>Bacteria</taxon>
        <taxon>Pseudomonadati</taxon>
        <taxon>Pseudomonadota</taxon>
        <taxon>Betaproteobacteria</taxon>
        <taxon>Burkholderiales</taxon>
        <taxon>Burkholderiaceae</taxon>
        <taxon>Caballeronia</taxon>
    </lineage>
</organism>
<evidence type="ECO:0000313" key="1">
    <source>
        <dbReference type="EMBL" id="SAL03031.1"/>
    </source>
</evidence>
<proteinExistence type="predicted"/>
<keyword evidence="2" id="KW-1185">Reference proteome</keyword>
<reference evidence="1" key="1">
    <citation type="submission" date="2016-01" db="EMBL/GenBank/DDBJ databases">
        <authorList>
            <person name="Peeters C."/>
        </authorList>
    </citation>
    <scope>NUCLEOTIDE SEQUENCE</scope>
    <source>
        <strain evidence="1">LMG 29321</strain>
    </source>
</reference>
<dbReference type="EMBL" id="FCOX02000052">
    <property type="protein sequence ID" value="SAL03031.1"/>
    <property type="molecule type" value="Genomic_DNA"/>
</dbReference>
<accession>A0A158E807</accession>
<evidence type="ECO:0000313" key="2">
    <source>
        <dbReference type="Proteomes" id="UP000071859"/>
    </source>
</evidence>
<dbReference type="AlphaFoldDB" id="A0A158E807"/>
<dbReference type="Proteomes" id="UP000071859">
    <property type="component" value="Unassembled WGS sequence"/>
</dbReference>